<gene>
    <name evidence="2" type="ORF">DRW42_08460</name>
</gene>
<dbReference type="GO" id="GO:0003677">
    <property type="term" value="F:DNA binding"/>
    <property type="evidence" value="ECO:0007669"/>
    <property type="project" value="UniProtKB-KW"/>
</dbReference>
<evidence type="ECO:0000256" key="1">
    <source>
        <dbReference type="ARBA" id="ARBA00023125"/>
    </source>
</evidence>
<evidence type="ECO:0000313" key="2">
    <source>
        <dbReference type="EMBL" id="RBQ08730.1"/>
    </source>
</evidence>
<name>A0A366L4L9_9SPHI</name>
<dbReference type="Proteomes" id="UP000252081">
    <property type="component" value="Unassembled WGS sequence"/>
</dbReference>
<keyword evidence="1" id="KW-0238">DNA-binding</keyword>
<keyword evidence="3" id="KW-1185">Reference proteome</keyword>
<evidence type="ECO:0008006" key="4">
    <source>
        <dbReference type="Google" id="ProtNLM"/>
    </source>
</evidence>
<dbReference type="AlphaFoldDB" id="A0A366L4L9"/>
<dbReference type="InterPro" id="IPR037923">
    <property type="entry name" value="HTH-like"/>
</dbReference>
<dbReference type="SUPFAM" id="SSF51215">
    <property type="entry name" value="Regulatory protein AraC"/>
    <property type="match status" value="1"/>
</dbReference>
<comment type="caution">
    <text evidence="2">The sequence shown here is derived from an EMBL/GenBank/DDBJ whole genome shotgun (WGS) entry which is preliminary data.</text>
</comment>
<sequence length="128" mass="14573">MNTDQAGTPDYLKAIRLINIEGDKCSFETGKIPIRQHINANYFFAQTDVSTLEKIPHPAPRRQYVITLKGRLKFTVSNGETFIIEPGIVLIANDTAGEGHTWEIVDGNEWERIYIPLDEDTDDYFTID</sequence>
<accession>A0A366L4L9</accession>
<dbReference type="EMBL" id="QNQU01000006">
    <property type="protein sequence ID" value="RBQ08730.1"/>
    <property type="molecule type" value="Genomic_DNA"/>
</dbReference>
<reference evidence="2 3" key="1">
    <citation type="submission" date="2018-07" db="EMBL/GenBank/DDBJ databases">
        <title>A draft genome of a endophytic bacteria, a new species of Pedobacter.</title>
        <authorList>
            <person name="Zhang Z.D."/>
            <person name="Chen Z.J."/>
        </authorList>
    </citation>
    <scope>NUCLEOTIDE SEQUENCE [LARGE SCALE GENOMIC DNA]</scope>
    <source>
        <strain evidence="2 3">RS10</strain>
    </source>
</reference>
<organism evidence="2 3">
    <name type="scientific">Pedobacter miscanthi</name>
    <dbReference type="NCBI Taxonomy" id="2259170"/>
    <lineage>
        <taxon>Bacteria</taxon>
        <taxon>Pseudomonadati</taxon>
        <taxon>Bacteroidota</taxon>
        <taxon>Sphingobacteriia</taxon>
        <taxon>Sphingobacteriales</taxon>
        <taxon>Sphingobacteriaceae</taxon>
        <taxon>Pedobacter</taxon>
    </lineage>
</organism>
<dbReference type="OrthoDB" id="4205621at2"/>
<proteinExistence type="predicted"/>
<dbReference type="RefSeq" id="WP_113948399.1">
    <property type="nucleotide sequence ID" value="NZ_QNQU01000006.1"/>
</dbReference>
<evidence type="ECO:0000313" key="3">
    <source>
        <dbReference type="Proteomes" id="UP000252081"/>
    </source>
</evidence>
<protein>
    <recommendedName>
        <fullName evidence="4">AraC-type arabinose-binding/dimerisation domain-containing protein</fullName>
    </recommendedName>
</protein>